<keyword evidence="1" id="KW-0479">Metal-binding</keyword>
<dbReference type="Gene3D" id="3.30.40.10">
    <property type="entry name" value="Zinc/RING finger domain, C3HC4 (zinc finger)"/>
    <property type="match status" value="1"/>
</dbReference>
<dbReference type="Pfam" id="PF13920">
    <property type="entry name" value="zf-C3HC4_3"/>
    <property type="match status" value="1"/>
</dbReference>
<dbReference type="SUPFAM" id="SSF53300">
    <property type="entry name" value="vWA-like"/>
    <property type="match status" value="1"/>
</dbReference>
<evidence type="ECO:0000259" key="4">
    <source>
        <dbReference type="PROSITE" id="PS50089"/>
    </source>
</evidence>
<dbReference type="PANTHER" id="PTHR45751">
    <property type="entry name" value="COPINE FAMILY PROTEIN 1"/>
    <property type="match status" value="1"/>
</dbReference>
<keyword evidence="1" id="KW-0862">Zinc</keyword>
<dbReference type="InterPro" id="IPR052079">
    <property type="entry name" value="E3_ligase/Copine_domain"/>
</dbReference>
<protein>
    <recommendedName>
        <fullName evidence="4">RING-type domain-containing protein</fullName>
    </recommendedName>
</protein>
<evidence type="ECO:0000256" key="1">
    <source>
        <dbReference type="PROSITE-ProRule" id="PRU00175"/>
    </source>
</evidence>
<accession>A0A022QFY5</accession>
<dbReference type="eggNOG" id="KOG1327">
    <property type="taxonomic scope" value="Eukaryota"/>
</dbReference>
<dbReference type="PANTHER" id="PTHR45751:SF51">
    <property type="entry name" value="OS06G0608800 PROTEIN"/>
    <property type="match status" value="1"/>
</dbReference>
<feature type="compositionally biased region" description="Low complexity" evidence="2">
    <location>
        <begin position="262"/>
        <end position="289"/>
    </location>
</feature>
<name>A0A022QFY5_ERYGU</name>
<evidence type="ECO:0000256" key="3">
    <source>
        <dbReference type="SAM" id="SignalP"/>
    </source>
</evidence>
<dbReference type="InterPro" id="IPR013083">
    <property type="entry name" value="Znf_RING/FYVE/PHD"/>
</dbReference>
<dbReference type="GO" id="GO:0016567">
    <property type="term" value="P:protein ubiquitination"/>
    <property type="evidence" value="ECO:0000318"/>
    <property type="project" value="GO_Central"/>
</dbReference>
<evidence type="ECO:0000313" key="5">
    <source>
        <dbReference type="EMBL" id="EYU27632.1"/>
    </source>
</evidence>
<feature type="signal peptide" evidence="3">
    <location>
        <begin position="1"/>
        <end position="19"/>
    </location>
</feature>
<reference evidence="5 6" key="1">
    <citation type="journal article" date="2013" name="Proc. Natl. Acad. Sci. U.S.A.">
        <title>Fine-scale variation in meiotic recombination in Mimulus inferred from population shotgun sequencing.</title>
        <authorList>
            <person name="Hellsten U."/>
            <person name="Wright K.M."/>
            <person name="Jenkins J."/>
            <person name="Shu S."/>
            <person name="Yuan Y."/>
            <person name="Wessler S.R."/>
            <person name="Schmutz J."/>
            <person name="Willis J.H."/>
            <person name="Rokhsar D.S."/>
        </authorList>
    </citation>
    <scope>NUCLEOTIDE SEQUENCE [LARGE SCALE GENOMIC DNA]</scope>
    <source>
        <strain evidence="6">cv. DUN x IM62</strain>
    </source>
</reference>
<keyword evidence="1" id="KW-0863">Zinc-finger</keyword>
<dbReference type="Pfam" id="PF07002">
    <property type="entry name" value="Copine"/>
    <property type="match status" value="1"/>
</dbReference>
<dbReference type="InterPro" id="IPR010734">
    <property type="entry name" value="Copine_C"/>
</dbReference>
<feature type="region of interest" description="Disordered" evidence="2">
    <location>
        <begin position="230"/>
        <end position="289"/>
    </location>
</feature>
<dbReference type="GO" id="GO:0005634">
    <property type="term" value="C:nucleus"/>
    <property type="evidence" value="ECO:0000318"/>
    <property type="project" value="GO_Central"/>
</dbReference>
<dbReference type="EMBL" id="KI631456">
    <property type="protein sequence ID" value="EYU27632.1"/>
    <property type="molecule type" value="Genomic_DNA"/>
</dbReference>
<keyword evidence="3" id="KW-0732">Signal</keyword>
<dbReference type="Proteomes" id="UP000030748">
    <property type="component" value="Unassembled WGS sequence"/>
</dbReference>
<feature type="domain" description="RING-type" evidence="4">
    <location>
        <begin position="290"/>
        <end position="323"/>
    </location>
</feature>
<organism evidence="5 6">
    <name type="scientific">Erythranthe guttata</name>
    <name type="common">Yellow monkey flower</name>
    <name type="synonym">Mimulus guttatus</name>
    <dbReference type="NCBI Taxonomy" id="4155"/>
    <lineage>
        <taxon>Eukaryota</taxon>
        <taxon>Viridiplantae</taxon>
        <taxon>Streptophyta</taxon>
        <taxon>Embryophyta</taxon>
        <taxon>Tracheophyta</taxon>
        <taxon>Spermatophyta</taxon>
        <taxon>Magnoliopsida</taxon>
        <taxon>eudicotyledons</taxon>
        <taxon>Gunneridae</taxon>
        <taxon>Pentapetalae</taxon>
        <taxon>asterids</taxon>
        <taxon>lamiids</taxon>
        <taxon>Lamiales</taxon>
        <taxon>Phrymaceae</taxon>
        <taxon>Erythranthe</taxon>
    </lineage>
</organism>
<dbReference type="InterPro" id="IPR036465">
    <property type="entry name" value="vWFA_dom_sf"/>
</dbReference>
<feature type="chain" id="PRO_5001504033" description="RING-type domain-containing protein" evidence="3">
    <location>
        <begin position="20"/>
        <end position="334"/>
    </location>
</feature>
<dbReference type="InterPro" id="IPR001841">
    <property type="entry name" value="Znf_RING"/>
</dbReference>
<dbReference type="AlphaFoldDB" id="A0A022QFY5"/>
<keyword evidence="6" id="KW-1185">Reference proteome</keyword>
<dbReference type="SUPFAM" id="SSF57850">
    <property type="entry name" value="RING/U-box"/>
    <property type="match status" value="1"/>
</dbReference>
<dbReference type="STRING" id="4155.A0A022QFY5"/>
<dbReference type="PROSITE" id="PS50089">
    <property type="entry name" value="ZF_RING_2"/>
    <property type="match status" value="1"/>
</dbReference>
<dbReference type="GO" id="GO:0008270">
    <property type="term" value="F:zinc ion binding"/>
    <property type="evidence" value="ECO:0007669"/>
    <property type="project" value="UniProtKB-KW"/>
</dbReference>
<gene>
    <name evidence="5" type="ORF">MIMGU_mgv1a009690mg</name>
</gene>
<dbReference type="GO" id="GO:0004842">
    <property type="term" value="F:ubiquitin-protein transferase activity"/>
    <property type="evidence" value="ECO:0000318"/>
    <property type="project" value="GO_Central"/>
</dbReference>
<evidence type="ECO:0000313" key="6">
    <source>
        <dbReference type="Proteomes" id="UP000030748"/>
    </source>
</evidence>
<proteinExistence type="predicted"/>
<sequence>MEVMFVGIRLVVYLSRVLQITVKVASVLGLGEEGRCIPNLDSSGTTIVSTHDQDVFSFYQGNRPCNGFGEALSRYKEIVPNVRLAGPTSFAPIIETAIGIVDQSGGQYHVLLIIADGQVTRSVDTKAGKLSPQEQSTVNAIVKASKYALSIIVVGVGDGPWDMMHEFDDNIPARDFDNIQFVNFTEIMSRNVPLSQKETEFALAALMEIPLQYRATLELHLLGKQIGNSTVVPLPPPTSRNPRPQNMHPYQARNMRSPNPYSNSSRFPSFASSRPSSPSPSEGSSSNRNCPVCEWSKRDLVLGCGHQTCSECGHDLVWCPICRTEITNRIRLYD</sequence>
<evidence type="ECO:0000256" key="2">
    <source>
        <dbReference type="SAM" id="MobiDB-lite"/>
    </source>
</evidence>